<dbReference type="EMBL" id="JAIWYP010000016">
    <property type="protein sequence ID" value="KAH3694045.1"/>
    <property type="molecule type" value="Genomic_DNA"/>
</dbReference>
<reference evidence="1" key="1">
    <citation type="journal article" date="2019" name="bioRxiv">
        <title>The Genome of the Zebra Mussel, Dreissena polymorpha: A Resource for Invasive Species Research.</title>
        <authorList>
            <person name="McCartney M.A."/>
            <person name="Auch B."/>
            <person name="Kono T."/>
            <person name="Mallez S."/>
            <person name="Zhang Y."/>
            <person name="Obille A."/>
            <person name="Becker A."/>
            <person name="Abrahante J.E."/>
            <person name="Garbe J."/>
            <person name="Badalamenti J.P."/>
            <person name="Herman A."/>
            <person name="Mangelson H."/>
            <person name="Liachko I."/>
            <person name="Sullivan S."/>
            <person name="Sone E.D."/>
            <person name="Koren S."/>
            <person name="Silverstein K.A.T."/>
            <person name="Beckman K.B."/>
            <person name="Gohl D.M."/>
        </authorList>
    </citation>
    <scope>NUCLEOTIDE SEQUENCE</scope>
    <source>
        <strain evidence="1">Duluth1</strain>
        <tissue evidence="1">Whole animal</tissue>
    </source>
</reference>
<name>A0A9D4BFZ1_DREPO</name>
<dbReference type="PANTHER" id="PTHR45823">
    <property type="entry name" value="T-SNARE COILED-COIL HOMOLOGY DOMAIN-CONTAINING PROTEIN"/>
    <property type="match status" value="1"/>
</dbReference>
<reference evidence="1" key="2">
    <citation type="submission" date="2020-11" db="EMBL/GenBank/DDBJ databases">
        <authorList>
            <person name="McCartney M.A."/>
            <person name="Auch B."/>
            <person name="Kono T."/>
            <person name="Mallez S."/>
            <person name="Becker A."/>
            <person name="Gohl D.M."/>
            <person name="Silverstein K.A.T."/>
            <person name="Koren S."/>
            <person name="Bechman K.B."/>
            <person name="Herman A."/>
            <person name="Abrahante J.E."/>
            <person name="Garbe J."/>
        </authorList>
    </citation>
    <scope>NUCLEOTIDE SEQUENCE</scope>
    <source>
        <strain evidence="1">Duluth1</strain>
        <tissue evidence="1">Whole animal</tissue>
    </source>
</reference>
<proteinExistence type="predicted"/>
<accession>A0A9D4BFZ1</accession>
<dbReference type="Proteomes" id="UP000828390">
    <property type="component" value="Unassembled WGS sequence"/>
</dbReference>
<dbReference type="PANTHER" id="PTHR45823:SF1">
    <property type="entry name" value="T-SNARE COILED-COIL HOMOLOGY DOMAIN-CONTAINING PROTEIN"/>
    <property type="match status" value="1"/>
</dbReference>
<organism evidence="1 2">
    <name type="scientific">Dreissena polymorpha</name>
    <name type="common">Zebra mussel</name>
    <name type="synonym">Mytilus polymorpha</name>
    <dbReference type="NCBI Taxonomy" id="45954"/>
    <lineage>
        <taxon>Eukaryota</taxon>
        <taxon>Metazoa</taxon>
        <taxon>Spiralia</taxon>
        <taxon>Lophotrochozoa</taxon>
        <taxon>Mollusca</taxon>
        <taxon>Bivalvia</taxon>
        <taxon>Autobranchia</taxon>
        <taxon>Heteroconchia</taxon>
        <taxon>Euheterodonta</taxon>
        <taxon>Imparidentia</taxon>
        <taxon>Neoheterodontei</taxon>
        <taxon>Myida</taxon>
        <taxon>Dreissenoidea</taxon>
        <taxon>Dreissenidae</taxon>
        <taxon>Dreissena</taxon>
    </lineage>
</organism>
<protein>
    <submittedName>
        <fullName evidence="1">Uncharacterized protein</fullName>
    </submittedName>
</protein>
<evidence type="ECO:0000313" key="2">
    <source>
        <dbReference type="Proteomes" id="UP000828390"/>
    </source>
</evidence>
<comment type="caution">
    <text evidence="1">The sequence shown here is derived from an EMBL/GenBank/DDBJ whole genome shotgun (WGS) entry which is preliminary data.</text>
</comment>
<gene>
    <name evidence="1" type="ORF">DPMN_081484</name>
</gene>
<keyword evidence="2" id="KW-1185">Reference proteome</keyword>
<evidence type="ECO:0000313" key="1">
    <source>
        <dbReference type="EMBL" id="KAH3694045.1"/>
    </source>
</evidence>
<dbReference type="AlphaFoldDB" id="A0A9D4BFZ1"/>
<sequence>MRLFDFRPNPGLFASMLEEDEKTHEENMGLLFTGESVSHERWGVGMPVQKEGPDAQDRVKAELASQISDLEADITACWEELHVRMREPLPLFTKPQVPINQPIIYNQPATLASIYQPSMHSQPATLRPINKLSMHNQPANLAPVNQLSIPNQSATLVPINQLVIPNQPATLALINQPVIPSLPDALPPATTQNPGTPSNRDVITRIPKNLQFDGRSNWPNFRGKFERYAKLHKWSDDERADGLVWCLVGKASDFYAVLTEGRETVPYKELLHRLKERFDAKELPATAQGRFQAISQAVGESLDEWSDRVLTLATKAFRDLPQIYATEQAVAKFCYGLHDRETGLQVSMQQPKSIGEAIEKNRMFKHIQFALHCSLTVVAIGQMDEQEDLRLVHAVGEEPIPEVVSGSALDKLSQVVGQLQGAVELLSSPCGTPDAVRRVERPVPLFRLDVDEGCYGECAAEDPYQEGTWSRGGPRGHWNQHAYERESGSNAYHGSAGNWRNKGYRSGYQHSDFRPEGSKRGRYESNWGEYPGMARRGISCFKCCVVDWDISSGIVLKIPCPWPTLRGKRP</sequence>